<evidence type="ECO:0000313" key="4">
    <source>
        <dbReference type="EMBL" id="TDQ47646.1"/>
    </source>
</evidence>
<dbReference type="GO" id="GO:0048039">
    <property type="term" value="F:ubiquinone binding"/>
    <property type="evidence" value="ECO:0007669"/>
    <property type="project" value="InterPro"/>
</dbReference>
<evidence type="ECO:0000256" key="1">
    <source>
        <dbReference type="ARBA" id="ARBA00008918"/>
    </source>
</evidence>
<dbReference type="RefSeq" id="WP_232475465.1">
    <property type="nucleotide sequence ID" value="NZ_CP037953.1"/>
</dbReference>
<dbReference type="PANTHER" id="PTHR12901:SF10">
    <property type="entry name" value="COENZYME Q-BINDING PROTEIN COQ10, MITOCHONDRIAL"/>
    <property type="match status" value="1"/>
</dbReference>
<dbReference type="InterPro" id="IPR005031">
    <property type="entry name" value="COQ10_START"/>
</dbReference>
<dbReference type="SUPFAM" id="SSF55961">
    <property type="entry name" value="Bet v1-like"/>
    <property type="match status" value="1"/>
</dbReference>
<name>A0A4R6UN62_9GAMM</name>
<dbReference type="GO" id="GO:0045333">
    <property type="term" value="P:cellular respiration"/>
    <property type="evidence" value="ECO:0007669"/>
    <property type="project" value="InterPro"/>
</dbReference>
<protein>
    <submittedName>
        <fullName evidence="4">Ribosome-associated toxin RatA of RatAB toxin-antitoxin module</fullName>
    </submittedName>
</protein>
<feature type="domain" description="Coenzyme Q-binding protein COQ10 START" evidence="3">
    <location>
        <begin position="21"/>
        <end position="145"/>
    </location>
</feature>
<dbReference type="CDD" id="cd07813">
    <property type="entry name" value="COQ10p_like"/>
    <property type="match status" value="1"/>
</dbReference>
<gene>
    <name evidence="4" type="ORF">EV696_10950</name>
</gene>
<comment type="similarity">
    <text evidence="1">Belongs to the ribosome association toxin RatA family.</text>
</comment>
<evidence type="ECO:0000259" key="3">
    <source>
        <dbReference type="Pfam" id="PF03364"/>
    </source>
</evidence>
<keyword evidence="5" id="KW-1185">Reference proteome</keyword>
<evidence type="ECO:0000256" key="2">
    <source>
        <dbReference type="ARBA" id="ARBA00022649"/>
    </source>
</evidence>
<reference evidence="4 5" key="1">
    <citation type="submission" date="2019-03" db="EMBL/GenBank/DDBJ databases">
        <title>Genomic Encyclopedia of Type Strains, Phase IV (KMG-IV): sequencing the most valuable type-strain genomes for metagenomic binning, comparative biology and taxonomic classification.</title>
        <authorList>
            <person name="Goeker M."/>
        </authorList>
    </citation>
    <scope>NUCLEOTIDE SEQUENCE [LARGE SCALE GENOMIC DNA]</scope>
    <source>
        <strain evidence="4 5">DSM 103792</strain>
    </source>
</reference>
<proteinExistence type="inferred from homology"/>
<dbReference type="Proteomes" id="UP000295375">
    <property type="component" value="Unassembled WGS sequence"/>
</dbReference>
<comment type="caution">
    <text evidence="4">The sequence shown here is derived from an EMBL/GenBank/DDBJ whole genome shotgun (WGS) entry which is preliminary data.</text>
</comment>
<organism evidence="4 5">
    <name type="scientific">Permianibacter aggregans</name>
    <dbReference type="NCBI Taxonomy" id="1510150"/>
    <lineage>
        <taxon>Bacteria</taxon>
        <taxon>Pseudomonadati</taxon>
        <taxon>Pseudomonadota</taxon>
        <taxon>Gammaproteobacteria</taxon>
        <taxon>Pseudomonadales</taxon>
        <taxon>Pseudomonadaceae</taxon>
        <taxon>Permianibacter</taxon>
    </lineage>
</organism>
<dbReference type="PANTHER" id="PTHR12901">
    <property type="entry name" value="SPERM PROTEIN HOMOLOG"/>
    <property type="match status" value="1"/>
</dbReference>
<dbReference type="Gene3D" id="3.30.530.20">
    <property type="match status" value="1"/>
</dbReference>
<sequence>MRALSDAIVVAMPQVHREALVPYSPAQMFALVNDVERYPEFLPGCAAARILSQDEQSMQAQLTLAKGGFQQSFTTENRWQAPDYLTMKLAEGPFKFLNGEWRFVALGDAGCRISLKVDFEFTSMLAGIAFGPAFQRLMLSLVDAFQQRAREVYRD</sequence>
<dbReference type="EMBL" id="SNYM01000009">
    <property type="protein sequence ID" value="TDQ47646.1"/>
    <property type="molecule type" value="Genomic_DNA"/>
</dbReference>
<dbReference type="InterPro" id="IPR044996">
    <property type="entry name" value="COQ10-like"/>
</dbReference>
<dbReference type="AlphaFoldDB" id="A0A4R6UN62"/>
<dbReference type="Pfam" id="PF03364">
    <property type="entry name" value="Polyketide_cyc"/>
    <property type="match status" value="1"/>
</dbReference>
<accession>A0A4R6UN62</accession>
<keyword evidence="2" id="KW-1277">Toxin-antitoxin system</keyword>
<dbReference type="InterPro" id="IPR023393">
    <property type="entry name" value="START-like_dom_sf"/>
</dbReference>
<evidence type="ECO:0000313" key="5">
    <source>
        <dbReference type="Proteomes" id="UP000295375"/>
    </source>
</evidence>